<dbReference type="AlphaFoldDB" id="M0NGW4"/>
<sequence length="93" mass="10167">MMPFESPQSRRQRVENAVIQLLDTDEYGNSCRYFQAGDIADSDSELTSKMAGSYLPKLADESPLESGIAIGRHTERNNSTVWVVKRGGGGGSE</sequence>
<organism evidence="1 2">
    <name type="scientific">Halococcus thailandensis JCM 13552</name>
    <dbReference type="NCBI Taxonomy" id="1227457"/>
    <lineage>
        <taxon>Archaea</taxon>
        <taxon>Methanobacteriati</taxon>
        <taxon>Methanobacteriota</taxon>
        <taxon>Stenosarchaea group</taxon>
        <taxon>Halobacteria</taxon>
        <taxon>Halobacteriales</taxon>
        <taxon>Halococcaceae</taxon>
        <taxon>Halococcus</taxon>
    </lineage>
</organism>
<name>M0NGW4_9EURY</name>
<proteinExistence type="predicted"/>
<evidence type="ECO:0000313" key="1">
    <source>
        <dbReference type="EMBL" id="EMA56808.1"/>
    </source>
</evidence>
<dbReference type="STRING" id="1227457.C451_00340"/>
<dbReference type="Proteomes" id="UP000011680">
    <property type="component" value="Unassembled WGS sequence"/>
</dbReference>
<evidence type="ECO:0000313" key="2">
    <source>
        <dbReference type="Proteomes" id="UP000011680"/>
    </source>
</evidence>
<dbReference type="EMBL" id="AOMF01000015">
    <property type="protein sequence ID" value="EMA56808.1"/>
    <property type="molecule type" value="Genomic_DNA"/>
</dbReference>
<accession>M0NGW4</accession>
<reference evidence="1 2" key="1">
    <citation type="journal article" date="2014" name="PLoS Genet.">
        <title>Phylogenetically driven sequencing of extremely halophilic archaea reveals strategies for static and dynamic osmo-response.</title>
        <authorList>
            <person name="Becker E.A."/>
            <person name="Seitzer P.M."/>
            <person name="Tritt A."/>
            <person name="Larsen D."/>
            <person name="Krusor M."/>
            <person name="Yao A.I."/>
            <person name="Wu D."/>
            <person name="Madern D."/>
            <person name="Eisen J.A."/>
            <person name="Darling A.E."/>
            <person name="Facciotti M.T."/>
        </authorList>
    </citation>
    <scope>NUCLEOTIDE SEQUENCE [LARGE SCALE GENOMIC DNA]</scope>
    <source>
        <strain evidence="1 2">JCM 13552</strain>
    </source>
</reference>
<comment type="caution">
    <text evidence="1">The sequence shown here is derived from an EMBL/GenBank/DDBJ whole genome shotgun (WGS) entry which is preliminary data.</text>
</comment>
<gene>
    <name evidence="1" type="ORF">C451_00340</name>
</gene>
<keyword evidence="2" id="KW-1185">Reference proteome</keyword>
<protein>
    <submittedName>
        <fullName evidence="1">Uncharacterized protein</fullName>
    </submittedName>
</protein>